<sequence length="86" mass="9278">MMTPDEQYEVSRGPLRGSVVVYQHSQDDQDRFRIGVVVGPVVPEPMTGDLWVGVRLSQHATAGSAVDFIDVAAIVDTSPPDDGPSR</sequence>
<keyword evidence="2" id="KW-1185">Reference proteome</keyword>
<gene>
    <name evidence="1" type="ORF">FHR82_002338</name>
</gene>
<protein>
    <submittedName>
        <fullName evidence="1">Uncharacterized protein</fullName>
    </submittedName>
</protein>
<comment type="caution">
    <text evidence="1">The sequence shown here is derived from an EMBL/GenBank/DDBJ whole genome shotgun (WGS) entry which is preliminary data.</text>
</comment>
<dbReference type="AlphaFoldDB" id="A0A7W7VDF4"/>
<evidence type="ECO:0000313" key="1">
    <source>
        <dbReference type="EMBL" id="MBB4906121.1"/>
    </source>
</evidence>
<organism evidence="1 2">
    <name type="scientific">Actinophytocola algeriensis</name>
    <dbReference type="NCBI Taxonomy" id="1768010"/>
    <lineage>
        <taxon>Bacteria</taxon>
        <taxon>Bacillati</taxon>
        <taxon>Actinomycetota</taxon>
        <taxon>Actinomycetes</taxon>
        <taxon>Pseudonocardiales</taxon>
        <taxon>Pseudonocardiaceae</taxon>
    </lineage>
</organism>
<dbReference type="RefSeq" id="WP_221463616.1">
    <property type="nucleotide sequence ID" value="NZ_JACHJQ010000002.1"/>
</dbReference>
<name>A0A7W7VDF4_9PSEU</name>
<accession>A0A7W7VDF4</accession>
<reference evidence="1 2" key="1">
    <citation type="submission" date="2020-08" db="EMBL/GenBank/DDBJ databases">
        <title>Genomic Encyclopedia of Type Strains, Phase III (KMG-III): the genomes of soil and plant-associated and newly described type strains.</title>
        <authorList>
            <person name="Whitman W."/>
        </authorList>
    </citation>
    <scope>NUCLEOTIDE SEQUENCE [LARGE SCALE GENOMIC DNA]</scope>
    <source>
        <strain evidence="1 2">CECT 8960</strain>
    </source>
</reference>
<dbReference type="Proteomes" id="UP000520767">
    <property type="component" value="Unassembled WGS sequence"/>
</dbReference>
<proteinExistence type="predicted"/>
<evidence type="ECO:0000313" key="2">
    <source>
        <dbReference type="Proteomes" id="UP000520767"/>
    </source>
</evidence>
<dbReference type="EMBL" id="JACHJQ010000002">
    <property type="protein sequence ID" value="MBB4906121.1"/>
    <property type="molecule type" value="Genomic_DNA"/>
</dbReference>